<evidence type="ECO:0000313" key="2">
    <source>
        <dbReference type="Proteomes" id="UP000805704"/>
    </source>
</evidence>
<accession>A0ACB7EDW3</accession>
<protein>
    <submittedName>
        <fullName evidence="1">Pyridoxal kinase</fullName>
    </submittedName>
</protein>
<dbReference type="EMBL" id="CM024797">
    <property type="protein sequence ID" value="KAG8000272.1"/>
    <property type="molecule type" value="Genomic_DNA"/>
</dbReference>
<comment type="caution">
    <text evidence="1">The sequence shown here is derived from an EMBL/GenBank/DDBJ whole genome shotgun (WGS) entry which is preliminary data.</text>
</comment>
<keyword evidence="2" id="KW-1185">Reference proteome</keyword>
<dbReference type="Proteomes" id="UP000805704">
    <property type="component" value="Chromosome 9"/>
</dbReference>
<keyword evidence="1" id="KW-0418">Kinase</keyword>
<proteinExistence type="predicted"/>
<reference evidence="1" key="1">
    <citation type="submission" date="2020-04" db="EMBL/GenBank/DDBJ databases">
        <title>A chromosome-scale assembly and high-density genetic map of the yellow drum (Nibea albiflora) genome.</title>
        <authorList>
            <person name="Xu D."/>
            <person name="Zhang W."/>
            <person name="Chen R."/>
            <person name="Tan P."/>
            <person name="Wang L."/>
            <person name="Song H."/>
            <person name="Tian L."/>
            <person name="Zhu Q."/>
            <person name="Wang B."/>
        </authorList>
    </citation>
    <scope>NUCLEOTIDE SEQUENCE</scope>
    <source>
        <strain evidence="1">ZJHYS-2018</strain>
    </source>
</reference>
<gene>
    <name evidence="1" type="primary">PDXK.2</name>
    <name evidence="1" type="ORF">GBF38_002497</name>
</gene>
<name>A0ACB7EDW3_NIBAL</name>
<evidence type="ECO:0000313" key="1">
    <source>
        <dbReference type="EMBL" id="KAG8000272.1"/>
    </source>
</evidence>
<sequence>MTLESVTLAEVEASLGTLENESLSETTDYLEKEAEIFAEEKRMEMMMGWHLKREPRLQRSTTVATGSIDVDSAAAVTDDFPASAAVKEVLLGQDEGAQTAALGSEDVKGTHTDLDPVQRLFLEKIKDYDNMHRLNGGLLETEPDYVKYLSEETAKLQRLYGGGDLSSFPEFTFTEAVFAKSDPPLLPSHDFVIEMINGLSRIASSSAYREAAMECRVLSIQSHVVRGYVGNKSASFPLQDKESQACQQARRRRCEEAGLRLAATGFLLVTSPKMETGSLGAGLVLGFEVDSINSVQFSNHTGYSHWKGQVLTADELHVLYEGIKLNNVHQYDYVLTGYTRDTSFLEMVVDIVQELKRANPNLVYVCDPVLGDHGSMYVPQNLYPVYKNKVVPVADIITPNQFEAELLTGKNISTEKDAVEVMDLLHAMGPDTVVITSSDLPSRLGDRFLVSLGSQRHVRPDGSRTTQRVRIEVPKVDAVFVGTGDLFAAMLLAWTHHYPNDLKMACEKTFSVMHHVIQRTISYAHELAGPGRRPSPPQLELRMVQSKADIEDPAIVTEATVIS</sequence>
<keyword evidence="1" id="KW-0808">Transferase</keyword>
<organism evidence="1 2">
    <name type="scientific">Nibea albiflora</name>
    <name type="common">Yellow drum</name>
    <name type="synonym">Corvina albiflora</name>
    <dbReference type="NCBI Taxonomy" id="240163"/>
    <lineage>
        <taxon>Eukaryota</taxon>
        <taxon>Metazoa</taxon>
        <taxon>Chordata</taxon>
        <taxon>Craniata</taxon>
        <taxon>Vertebrata</taxon>
        <taxon>Euteleostomi</taxon>
        <taxon>Actinopterygii</taxon>
        <taxon>Neopterygii</taxon>
        <taxon>Teleostei</taxon>
        <taxon>Neoteleostei</taxon>
        <taxon>Acanthomorphata</taxon>
        <taxon>Eupercaria</taxon>
        <taxon>Sciaenidae</taxon>
        <taxon>Nibea</taxon>
    </lineage>
</organism>